<feature type="domain" description="Macroglobulin" evidence="3">
    <location>
        <begin position="109"/>
        <end position="207"/>
    </location>
</feature>
<keyword evidence="2" id="KW-0882">Thioester bond</keyword>
<name>A0A183DZS8_9BILA</name>
<evidence type="ECO:0000313" key="6">
    <source>
        <dbReference type="WBParaSite" id="GPUH_0001423701-mRNA-1"/>
    </source>
</evidence>
<evidence type="ECO:0000313" key="4">
    <source>
        <dbReference type="EMBL" id="VDN23788.1"/>
    </source>
</evidence>
<protein>
    <submittedName>
        <fullName evidence="6">MG2 domain-containing protein</fullName>
    </submittedName>
</protein>
<accession>A0A183DZS8</accession>
<dbReference type="PANTHER" id="PTHR11412">
    <property type="entry name" value="MACROGLOBULIN / COMPLEMENT"/>
    <property type="match status" value="1"/>
</dbReference>
<dbReference type="AlphaFoldDB" id="A0A183DZS8"/>
<dbReference type="InterPro" id="IPR050473">
    <property type="entry name" value="A2M/Complement_sys"/>
</dbReference>
<dbReference type="InterPro" id="IPR002890">
    <property type="entry name" value="MG2"/>
</dbReference>
<keyword evidence="5" id="KW-1185">Reference proteome</keyword>
<reference evidence="6" key="1">
    <citation type="submission" date="2016-06" db="UniProtKB">
        <authorList>
            <consortium name="WormBaseParasite"/>
        </authorList>
    </citation>
    <scope>IDENTIFICATION</scope>
</reference>
<evidence type="ECO:0000259" key="3">
    <source>
        <dbReference type="Pfam" id="PF01835"/>
    </source>
</evidence>
<sequence length="256" mass="29428">MHRKEFDITAREPLVITPNNLKWNATNELLITARGATNTLVDIGVEIRAEHPAAVVFRQTLQARSTNRPKFFVPGGEARSSVYRVLVRTQDDVIPFEKLIPGAPDLKTLFLQTDKSVYKPMDTDPTEGDLGKNSWFTESRILIFVVFQNPDGFELVRKTVAYPGNRFYAVEFLLPEHLNFGEWQIVAAVKHHKQTAKRHTYSVTFNVQNYELPIFRVHVLAKETGYADLYELDVIARQVPRFFCYLNQCNRGMLLL</sequence>
<dbReference type="WBParaSite" id="GPUH_0001423701-mRNA-1">
    <property type="protein sequence ID" value="GPUH_0001423701-mRNA-1"/>
    <property type="gene ID" value="GPUH_0001423701"/>
</dbReference>
<organism evidence="6">
    <name type="scientific">Gongylonema pulchrum</name>
    <dbReference type="NCBI Taxonomy" id="637853"/>
    <lineage>
        <taxon>Eukaryota</taxon>
        <taxon>Metazoa</taxon>
        <taxon>Ecdysozoa</taxon>
        <taxon>Nematoda</taxon>
        <taxon>Chromadorea</taxon>
        <taxon>Rhabditida</taxon>
        <taxon>Spirurina</taxon>
        <taxon>Spiruromorpha</taxon>
        <taxon>Spiruroidea</taxon>
        <taxon>Gongylonematidae</taxon>
        <taxon>Gongylonema</taxon>
    </lineage>
</organism>
<dbReference type="Gene3D" id="2.60.40.1930">
    <property type="match status" value="1"/>
</dbReference>
<gene>
    <name evidence="4" type="ORF">GPUH_LOCUS14219</name>
</gene>
<dbReference type="Pfam" id="PF01835">
    <property type="entry name" value="MG2"/>
    <property type="match status" value="1"/>
</dbReference>
<evidence type="ECO:0000313" key="5">
    <source>
        <dbReference type="Proteomes" id="UP000271098"/>
    </source>
</evidence>
<keyword evidence="1" id="KW-0732">Signal</keyword>
<evidence type="ECO:0000256" key="2">
    <source>
        <dbReference type="ARBA" id="ARBA00022966"/>
    </source>
</evidence>
<reference evidence="4 5" key="2">
    <citation type="submission" date="2018-11" db="EMBL/GenBank/DDBJ databases">
        <authorList>
            <consortium name="Pathogen Informatics"/>
        </authorList>
    </citation>
    <scope>NUCLEOTIDE SEQUENCE [LARGE SCALE GENOMIC DNA]</scope>
</reference>
<dbReference type="PANTHER" id="PTHR11412:SF136">
    <property type="entry name" value="CD109 ANTIGEN"/>
    <property type="match status" value="1"/>
</dbReference>
<proteinExistence type="predicted"/>
<evidence type="ECO:0000256" key="1">
    <source>
        <dbReference type="ARBA" id="ARBA00022729"/>
    </source>
</evidence>
<dbReference type="GO" id="GO:0004866">
    <property type="term" value="F:endopeptidase inhibitor activity"/>
    <property type="evidence" value="ECO:0007669"/>
    <property type="project" value="InterPro"/>
</dbReference>
<dbReference type="Proteomes" id="UP000271098">
    <property type="component" value="Unassembled WGS sequence"/>
</dbReference>
<dbReference type="EMBL" id="UYRT01081030">
    <property type="protein sequence ID" value="VDN23788.1"/>
    <property type="molecule type" value="Genomic_DNA"/>
</dbReference>
<dbReference type="OrthoDB" id="6359008at2759"/>